<dbReference type="Proteomes" id="UP000318681">
    <property type="component" value="Unassembled WGS sequence"/>
</dbReference>
<dbReference type="OrthoDB" id="7507676at2"/>
<dbReference type="Gene3D" id="1.20.1290.10">
    <property type="entry name" value="AhpD-like"/>
    <property type="match status" value="1"/>
</dbReference>
<evidence type="ECO:0000313" key="2">
    <source>
        <dbReference type="Proteomes" id="UP000318681"/>
    </source>
</evidence>
<gene>
    <name evidence="1" type="ORF">FOY91_01940</name>
</gene>
<evidence type="ECO:0008006" key="3">
    <source>
        <dbReference type="Google" id="ProtNLM"/>
    </source>
</evidence>
<protein>
    <recommendedName>
        <fullName evidence="3">Carboxymuconolactone decarboxylase family protein</fullName>
    </recommendedName>
</protein>
<keyword evidence="2" id="KW-1185">Reference proteome</keyword>
<dbReference type="SUPFAM" id="SSF69118">
    <property type="entry name" value="AhpD-like"/>
    <property type="match status" value="1"/>
</dbReference>
<reference evidence="1 2" key="1">
    <citation type="submission" date="2019-07" db="EMBL/GenBank/DDBJ databases">
        <title>Sphingomonas solaris sp. nov., isolated from a solar panel from Boston, Massachusetts.</title>
        <authorList>
            <person name="Tanner K."/>
            <person name="Pascual J."/>
            <person name="Mancuso C."/>
            <person name="Pereto J."/>
            <person name="Khalil A."/>
            <person name="Vilanova C."/>
        </authorList>
    </citation>
    <scope>NUCLEOTIDE SEQUENCE [LARGE SCALE GENOMIC DNA]</scope>
    <source>
        <strain evidence="1 2">R4DWN</strain>
    </source>
</reference>
<evidence type="ECO:0000313" key="1">
    <source>
        <dbReference type="EMBL" id="TVV77112.1"/>
    </source>
</evidence>
<comment type="caution">
    <text evidence="1">The sequence shown here is derived from an EMBL/GenBank/DDBJ whole genome shotgun (WGS) entry which is preliminary data.</text>
</comment>
<accession>A0A558RD01</accession>
<organism evidence="1 2">
    <name type="scientific">Alterirhizorhabdus solaris</name>
    <dbReference type="NCBI Taxonomy" id="2529389"/>
    <lineage>
        <taxon>Bacteria</taxon>
        <taxon>Pseudomonadati</taxon>
        <taxon>Pseudomonadota</taxon>
        <taxon>Alphaproteobacteria</taxon>
        <taxon>Sphingomonadales</taxon>
        <taxon>Rhizorhabdaceae</taxon>
        <taxon>Alterirhizorhabdus</taxon>
    </lineage>
</organism>
<dbReference type="EMBL" id="VNIM01000004">
    <property type="protein sequence ID" value="TVV77112.1"/>
    <property type="molecule type" value="Genomic_DNA"/>
</dbReference>
<name>A0A558RD01_9SPHN</name>
<dbReference type="InterPro" id="IPR052512">
    <property type="entry name" value="4CMD/NDH-1_regulator"/>
</dbReference>
<dbReference type="PANTHER" id="PTHR33570">
    <property type="entry name" value="4-CARBOXYMUCONOLACTONE DECARBOXYLASE FAMILY PROTEIN"/>
    <property type="match status" value="1"/>
</dbReference>
<sequence>MTMTEEEWQKGLATVDAVYGAGFSAMMVPHKESRFNQEIVANQFGKLWADPAMTMRDKRLMVLGATAMLGRHELVEIQMTGALTNGEFTDEELNFIPLFMLFYAGAGNTTALFRGIEAAKANHLAKGASQESS</sequence>
<dbReference type="AlphaFoldDB" id="A0A558RD01"/>
<dbReference type="RefSeq" id="WP_145147572.1">
    <property type="nucleotide sequence ID" value="NZ_VNIM01000004.1"/>
</dbReference>
<proteinExistence type="predicted"/>
<dbReference type="InterPro" id="IPR029032">
    <property type="entry name" value="AhpD-like"/>
</dbReference>
<dbReference type="PANTHER" id="PTHR33570:SF2">
    <property type="entry name" value="CARBOXYMUCONOLACTONE DECARBOXYLASE-LIKE DOMAIN-CONTAINING PROTEIN"/>
    <property type="match status" value="1"/>
</dbReference>